<evidence type="ECO:0000256" key="1">
    <source>
        <dbReference type="ARBA" id="ARBA00005336"/>
    </source>
</evidence>
<feature type="domain" description="Glycoside hydrolase family 3 N-terminal" evidence="4">
    <location>
        <begin position="35"/>
        <end position="328"/>
    </location>
</feature>
<dbReference type="RefSeq" id="WP_253768868.1">
    <property type="nucleotide sequence ID" value="NZ_JAMTCK010000003.1"/>
</dbReference>
<comment type="caution">
    <text evidence="5">The sequence shown here is derived from an EMBL/GenBank/DDBJ whole genome shotgun (WGS) entry which is preliminary data.</text>
</comment>
<dbReference type="GO" id="GO:0005975">
    <property type="term" value="P:carbohydrate metabolic process"/>
    <property type="evidence" value="ECO:0007669"/>
    <property type="project" value="InterPro"/>
</dbReference>
<dbReference type="InterPro" id="IPR019800">
    <property type="entry name" value="Glyco_hydro_3_AS"/>
</dbReference>
<accession>A0AAE3KJW6</accession>
<dbReference type="EMBL" id="JAMTCK010000003">
    <property type="protein sequence ID" value="MCP2164783.1"/>
    <property type="molecule type" value="Genomic_DNA"/>
</dbReference>
<dbReference type="SUPFAM" id="SSF51445">
    <property type="entry name" value="(Trans)glycosidases"/>
    <property type="match status" value="1"/>
</dbReference>
<reference evidence="5" key="1">
    <citation type="submission" date="2022-06" db="EMBL/GenBank/DDBJ databases">
        <title>Genomic Encyclopedia of Archaeal and Bacterial Type Strains, Phase II (KMG-II): from individual species to whole genera.</title>
        <authorList>
            <person name="Goeker M."/>
        </authorList>
    </citation>
    <scope>NUCLEOTIDE SEQUENCE</scope>
    <source>
        <strain evidence="5">DSM 43935</strain>
    </source>
</reference>
<dbReference type="InterPro" id="IPR050226">
    <property type="entry name" value="NagZ_Beta-hexosaminidase"/>
</dbReference>
<gene>
    <name evidence="5" type="ORF">LX83_001623</name>
</gene>
<dbReference type="GO" id="GO:0004553">
    <property type="term" value="F:hydrolase activity, hydrolyzing O-glycosyl compounds"/>
    <property type="evidence" value="ECO:0007669"/>
    <property type="project" value="InterPro"/>
</dbReference>
<dbReference type="AlphaFoldDB" id="A0AAE3KJW6"/>
<evidence type="ECO:0000313" key="5">
    <source>
        <dbReference type="EMBL" id="MCP2164783.1"/>
    </source>
</evidence>
<sequence>MSTVDKSLRGLATAVLLPGFAGHTVPDWLPRAIEAGLGGVVLFGRNVADDGQVAELTSGLRAVRGELVVAIDEEGGDVTRLDAGRGSAVPGNYALSVADDVALTERVAGAVGARLADCGVTVNLAPPADLVLTLDDPANGVRSFGSDPHRAAAHVAAFVRGTQAAGVSACAKHFPGHGASTTDSHHNLAVLPRTDAELRAVELVPFASAVRAGVDLVMTGHLVVPEWGPLPATLNPVALRVLRDELGFTGTVISDALDMKAVCGPGGVAGLARAAVGALAAGVDALCVGSVLLTGAEVDQLADAVVAAVRSGRLPESRLAEAATRVAALHRRPAASAGVDAAAGAGGAAGVDPELGLRAARAAVRVRGELALAGPPLVVDMAVPPSMAAGDVPWGLGPHLAELVPGTQVLTTTGITAEQIAARAAGRPVVLVTRDAHRHDWVRGAVTALATIGLDLVHVETGVPGPDLGVAARVDTHGGARVCLRAAAERIAEATAPTV</sequence>
<dbReference type="GO" id="GO:0009254">
    <property type="term" value="P:peptidoglycan turnover"/>
    <property type="evidence" value="ECO:0007669"/>
    <property type="project" value="TreeGrafter"/>
</dbReference>
<name>A0AAE3KJW6_9PSEU</name>
<dbReference type="PANTHER" id="PTHR30480">
    <property type="entry name" value="BETA-HEXOSAMINIDASE-RELATED"/>
    <property type="match status" value="1"/>
</dbReference>
<keyword evidence="6" id="KW-1185">Reference proteome</keyword>
<dbReference type="InterPro" id="IPR017853">
    <property type="entry name" value="GH"/>
</dbReference>
<keyword evidence="2" id="KW-0378">Hydrolase</keyword>
<dbReference type="Proteomes" id="UP001206128">
    <property type="component" value="Unassembled WGS sequence"/>
</dbReference>
<protein>
    <submittedName>
        <fullName evidence="5">Beta-N-acetylhexosaminidase</fullName>
    </submittedName>
</protein>
<evidence type="ECO:0000256" key="3">
    <source>
        <dbReference type="ARBA" id="ARBA00023295"/>
    </source>
</evidence>
<proteinExistence type="inferred from homology"/>
<evidence type="ECO:0000256" key="2">
    <source>
        <dbReference type="ARBA" id="ARBA00022801"/>
    </source>
</evidence>
<dbReference type="PANTHER" id="PTHR30480:SF16">
    <property type="entry name" value="GLYCOSIDE HYDROLASE FAMILY 3 DOMAIN PROTEIN"/>
    <property type="match status" value="1"/>
</dbReference>
<dbReference type="PROSITE" id="PS00775">
    <property type="entry name" value="GLYCOSYL_HYDROL_F3"/>
    <property type="match status" value="1"/>
</dbReference>
<organism evidence="5 6">
    <name type="scientific">Goodfellowiella coeruleoviolacea</name>
    <dbReference type="NCBI Taxonomy" id="334858"/>
    <lineage>
        <taxon>Bacteria</taxon>
        <taxon>Bacillati</taxon>
        <taxon>Actinomycetota</taxon>
        <taxon>Actinomycetes</taxon>
        <taxon>Pseudonocardiales</taxon>
        <taxon>Pseudonocardiaceae</taxon>
        <taxon>Goodfellowiella</taxon>
    </lineage>
</organism>
<evidence type="ECO:0000313" key="6">
    <source>
        <dbReference type="Proteomes" id="UP001206128"/>
    </source>
</evidence>
<dbReference type="Gene3D" id="3.20.20.300">
    <property type="entry name" value="Glycoside hydrolase, family 3, N-terminal domain"/>
    <property type="match status" value="1"/>
</dbReference>
<dbReference type="Pfam" id="PF00933">
    <property type="entry name" value="Glyco_hydro_3"/>
    <property type="match status" value="1"/>
</dbReference>
<comment type="similarity">
    <text evidence="1">Belongs to the glycosyl hydrolase 3 family.</text>
</comment>
<evidence type="ECO:0000259" key="4">
    <source>
        <dbReference type="Pfam" id="PF00933"/>
    </source>
</evidence>
<dbReference type="InterPro" id="IPR001764">
    <property type="entry name" value="Glyco_hydro_3_N"/>
</dbReference>
<dbReference type="InterPro" id="IPR036962">
    <property type="entry name" value="Glyco_hydro_3_N_sf"/>
</dbReference>
<keyword evidence="3" id="KW-0326">Glycosidase</keyword>